<dbReference type="AlphaFoldDB" id="A0A1C7LSE6"/>
<proteinExistence type="predicted"/>
<dbReference type="EMBL" id="LUGG01000027">
    <property type="protein sequence ID" value="OBZ66957.1"/>
    <property type="molecule type" value="Genomic_DNA"/>
</dbReference>
<accession>A0A1C7LSE6</accession>
<gene>
    <name evidence="1" type="ORF">A0H81_13341</name>
</gene>
<dbReference type="Proteomes" id="UP000092993">
    <property type="component" value="Unassembled WGS sequence"/>
</dbReference>
<protein>
    <submittedName>
        <fullName evidence="1">Uncharacterized protein</fullName>
    </submittedName>
</protein>
<sequence>MNECSKISRRSRRFLIAALFPLLGQTTAWRFELHRFRDQAQIRQITFETCAVMQFTTMFKSMELSTRCGINDPHTFVPFAFERASRGEVFLYDVPADWKSDKTISCQELIFEHFPKSRSLPPSRPPT</sequence>
<evidence type="ECO:0000313" key="1">
    <source>
        <dbReference type="EMBL" id="OBZ66957.1"/>
    </source>
</evidence>
<name>A0A1C7LSE6_GRIFR</name>
<reference evidence="1 2" key="1">
    <citation type="submission" date="2016-03" db="EMBL/GenBank/DDBJ databases">
        <title>Whole genome sequencing of Grifola frondosa 9006-11.</title>
        <authorList>
            <person name="Min B."/>
            <person name="Park H."/>
            <person name="Kim J.-G."/>
            <person name="Cho H."/>
            <person name="Oh Y.-L."/>
            <person name="Kong W.-S."/>
            <person name="Choi I.-G."/>
        </authorList>
    </citation>
    <scope>NUCLEOTIDE SEQUENCE [LARGE SCALE GENOMIC DNA]</scope>
    <source>
        <strain evidence="1 2">9006-11</strain>
    </source>
</reference>
<keyword evidence="2" id="KW-1185">Reference proteome</keyword>
<comment type="caution">
    <text evidence="1">The sequence shown here is derived from an EMBL/GenBank/DDBJ whole genome shotgun (WGS) entry which is preliminary data.</text>
</comment>
<evidence type="ECO:0000313" key="2">
    <source>
        <dbReference type="Proteomes" id="UP000092993"/>
    </source>
</evidence>
<organism evidence="1 2">
    <name type="scientific">Grifola frondosa</name>
    <name type="common">Maitake</name>
    <name type="synonym">Polyporus frondosus</name>
    <dbReference type="NCBI Taxonomy" id="5627"/>
    <lineage>
        <taxon>Eukaryota</taxon>
        <taxon>Fungi</taxon>
        <taxon>Dikarya</taxon>
        <taxon>Basidiomycota</taxon>
        <taxon>Agaricomycotina</taxon>
        <taxon>Agaricomycetes</taxon>
        <taxon>Polyporales</taxon>
        <taxon>Grifolaceae</taxon>
        <taxon>Grifola</taxon>
    </lineage>
</organism>